<keyword evidence="4" id="KW-1185">Reference proteome</keyword>
<protein>
    <recommendedName>
        <fullName evidence="2">SPOR domain-containing protein</fullName>
    </recommendedName>
</protein>
<dbReference type="RefSeq" id="WP_044221266.1">
    <property type="nucleotide sequence ID" value="NZ_CAKZLC010000094.1"/>
</dbReference>
<reference evidence="3 4" key="1">
    <citation type="journal article" date="2014" name="Int. J. Syst. Evol. Microbiol.">
        <title>Phaeodactylibacter xiamenensis gen. nov., sp. nov., a member of the family Saprospiraceae isolated from the marine alga Phaeodactylum tricornutum.</title>
        <authorList>
            <person name="Chen Z.Jr."/>
            <person name="Lei X."/>
            <person name="Lai Q."/>
            <person name="Li Y."/>
            <person name="Zhang B."/>
            <person name="Zhang J."/>
            <person name="Zhang H."/>
            <person name="Yang L."/>
            <person name="Zheng W."/>
            <person name="Tian Y."/>
            <person name="Yu Z."/>
            <person name="Xu H.Jr."/>
            <person name="Zheng T."/>
        </authorList>
    </citation>
    <scope>NUCLEOTIDE SEQUENCE [LARGE SCALE GENOMIC DNA]</scope>
    <source>
        <strain evidence="3 4">KD52</strain>
    </source>
</reference>
<keyword evidence="1" id="KW-0732">Signal</keyword>
<dbReference type="EMBL" id="JPOS01000034">
    <property type="protein sequence ID" value="KGE87579.1"/>
    <property type="molecule type" value="Genomic_DNA"/>
</dbReference>
<dbReference type="STRING" id="1524460.IX84_13580"/>
<dbReference type="Pfam" id="PF05036">
    <property type="entry name" value="SPOR"/>
    <property type="match status" value="1"/>
</dbReference>
<gene>
    <name evidence="3" type="ORF">IX84_13580</name>
</gene>
<name>A0A098S5E0_9BACT</name>
<dbReference type="PROSITE" id="PS51724">
    <property type="entry name" value="SPOR"/>
    <property type="match status" value="1"/>
</dbReference>
<proteinExistence type="predicted"/>
<dbReference type="InterPro" id="IPR007730">
    <property type="entry name" value="SPOR-like_dom"/>
</dbReference>
<sequence>MLFRVLFSAFFMIGCLGFGQAQNVIIEADEPIQQMMDRYVELNKSRNFVQGWRVQILATPDRQRLETVKQSFKYRYPNIPVDWEHAKPYYKLRAGAFESKLEAMRLKYILQQDYSGIYLVKDDRIRPSELIGNF</sequence>
<evidence type="ECO:0000259" key="2">
    <source>
        <dbReference type="PROSITE" id="PS51724"/>
    </source>
</evidence>
<comment type="caution">
    <text evidence="3">The sequence shown here is derived from an EMBL/GenBank/DDBJ whole genome shotgun (WGS) entry which is preliminary data.</text>
</comment>
<evidence type="ECO:0000313" key="4">
    <source>
        <dbReference type="Proteomes" id="UP000029736"/>
    </source>
</evidence>
<dbReference type="PROSITE" id="PS51257">
    <property type="entry name" value="PROKAR_LIPOPROTEIN"/>
    <property type="match status" value="1"/>
</dbReference>
<accession>A0A098S5E0</accession>
<evidence type="ECO:0000256" key="1">
    <source>
        <dbReference type="SAM" id="SignalP"/>
    </source>
</evidence>
<dbReference type="InterPro" id="IPR036680">
    <property type="entry name" value="SPOR-like_sf"/>
</dbReference>
<dbReference type="Gene3D" id="3.30.70.1070">
    <property type="entry name" value="Sporulation related repeat"/>
    <property type="match status" value="1"/>
</dbReference>
<dbReference type="OrthoDB" id="2473397at2"/>
<dbReference type="AlphaFoldDB" id="A0A098S5E0"/>
<feature type="signal peptide" evidence="1">
    <location>
        <begin position="1"/>
        <end position="21"/>
    </location>
</feature>
<feature type="domain" description="SPOR" evidence="2">
    <location>
        <begin position="46"/>
        <end position="123"/>
    </location>
</feature>
<feature type="chain" id="PRO_5001947629" description="SPOR domain-containing protein" evidence="1">
    <location>
        <begin position="22"/>
        <end position="134"/>
    </location>
</feature>
<organism evidence="3 4">
    <name type="scientific">Phaeodactylibacter xiamenensis</name>
    <dbReference type="NCBI Taxonomy" id="1524460"/>
    <lineage>
        <taxon>Bacteria</taxon>
        <taxon>Pseudomonadati</taxon>
        <taxon>Bacteroidota</taxon>
        <taxon>Saprospiria</taxon>
        <taxon>Saprospirales</taxon>
        <taxon>Haliscomenobacteraceae</taxon>
        <taxon>Phaeodactylibacter</taxon>
    </lineage>
</organism>
<evidence type="ECO:0000313" key="3">
    <source>
        <dbReference type="EMBL" id="KGE87579.1"/>
    </source>
</evidence>
<dbReference type="GO" id="GO:0042834">
    <property type="term" value="F:peptidoglycan binding"/>
    <property type="evidence" value="ECO:0007669"/>
    <property type="project" value="InterPro"/>
</dbReference>
<dbReference type="Proteomes" id="UP000029736">
    <property type="component" value="Unassembled WGS sequence"/>
</dbReference>